<dbReference type="PANTHER" id="PTHR15034:SF5">
    <property type="entry name" value="DEATH DOMAIN-CONTAINING PROTEIN CRADD"/>
    <property type="match status" value="1"/>
</dbReference>
<evidence type="ECO:0000259" key="1">
    <source>
        <dbReference type="PROSITE" id="PS50209"/>
    </source>
</evidence>
<reference evidence="2 4" key="2">
    <citation type="journal article" date="2013" name="Nature">
        <title>Insights into bilaterian evolution from three spiralian genomes.</title>
        <authorList>
            <person name="Simakov O."/>
            <person name="Marletaz F."/>
            <person name="Cho S.J."/>
            <person name="Edsinger-Gonzales E."/>
            <person name="Havlak P."/>
            <person name="Hellsten U."/>
            <person name="Kuo D.H."/>
            <person name="Larsson T."/>
            <person name="Lv J."/>
            <person name="Arendt D."/>
            <person name="Savage R."/>
            <person name="Osoegawa K."/>
            <person name="de Jong P."/>
            <person name="Grimwood J."/>
            <person name="Chapman J.A."/>
            <person name="Shapiro H."/>
            <person name="Aerts A."/>
            <person name="Otillar R.P."/>
            <person name="Terry A.Y."/>
            <person name="Boore J.L."/>
            <person name="Grigoriev I.V."/>
            <person name="Lindberg D.R."/>
            <person name="Seaver E.C."/>
            <person name="Weisblat D.A."/>
            <person name="Putnam N.H."/>
            <person name="Rokhsar D.S."/>
        </authorList>
    </citation>
    <scope>NUCLEOTIDE SEQUENCE</scope>
</reference>
<dbReference type="EMBL" id="AMQM01003321">
    <property type="status" value="NOT_ANNOTATED_CDS"/>
    <property type="molecule type" value="Genomic_DNA"/>
</dbReference>
<dbReference type="GO" id="GO:0070513">
    <property type="term" value="F:death domain binding"/>
    <property type="evidence" value="ECO:0007669"/>
    <property type="project" value="InterPro"/>
</dbReference>
<dbReference type="KEGG" id="hro:HELRODRAFT_169612"/>
<dbReference type="Gene3D" id="1.10.533.10">
    <property type="entry name" value="Death Domain, Fas"/>
    <property type="match status" value="1"/>
</dbReference>
<protein>
    <recommendedName>
        <fullName evidence="1">CARD domain-containing protein</fullName>
    </recommendedName>
</protein>
<organism evidence="3 4">
    <name type="scientific">Helobdella robusta</name>
    <name type="common">Californian leech</name>
    <dbReference type="NCBI Taxonomy" id="6412"/>
    <lineage>
        <taxon>Eukaryota</taxon>
        <taxon>Metazoa</taxon>
        <taxon>Spiralia</taxon>
        <taxon>Lophotrochozoa</taxon>
        <taxon>Annelida</taxon>
        <taxon>Clitellata</taxon>
        <taxon>Hirudinea</taxon>
        <taxon>Rhynchobdellida</taxon>
        <taxon>Glossiphoniidae</taxon>
        <taxon>Helobdella</taxon>
    </lineage>
</organism>
<evidence type="ECO:0000313" key="3">
    <source>
        <dbReference type="EnsemblMetazoa" id="HelroP169612"/>
    </source>
</evidence>
<accession>T1F260</accession>
<dbReference type="InterPro" id="IPR037939">
    <property type="entry name" value="CRADD"/>
</dbReference>
<dbReference type="GO" id="GO:0005737">
    <property type="term" value="C:cytoplasm"/>
    <property type="evidence" value="ECO:0000318"/>
    <property type="project" value="GO_Central"/>
</dbReference>
<dbReference type="InterPro" id="IPR001315">
    <property type="entry name" value="CARD"/>
</dbReference>
<dbReference type="HOGENOM" id="CLU_150250_0_0_1"/>
<dbReference type="InterPro" id="IPR011029">
    <property type="entry name" value="DEATH-like_dom_sf"/>
</dbReference>
<dbReference type="InParanoid" id="T1F260"/>
<keyword evidence="4" id="KW-1185">Reference proteome</keyword>
<dbReference type="OrthoDB" id="1357022at2759"/>
<evidence type="ECO:0000313" key="4">
    <source>
        <dbReference type="Proteomes" id="UP000015101"/>
    </source>
</evidence>
<sequence length="144" mass="16512">MNEEDRRKINSNRVYLLRNLDVSIVLLACLRSCKVLLQDHEDQINLLPTNAKRCAFLVDLIPKRGPEAFQHFMDALEESGQGHIRNQLIEGGYQADRNASLIRLKVDVRKSRGGQTFCCEGRVENYLTFEGPHVYLNIKTKTNP</sequence>
<dbReference type="SMART" id="SM00114">
    <property type="entry name" value="CARD"/>
    <property type="match status" value="1"/>
</dbReference>
<dbReference type="EMBL" id="KB096134">
    <property type="protein sequence ID" value="ESO07909.1"/>
    <property type="molecule type" value="Genomic_DNA"/>
</dbReference>
<dbReference type="Proteomes" id="UP000015101">
    <property type="component" value="Unassembled WGS sequence"/>
</dbReference>
<dbReference type="GeneID" id="20202910"/>
<dbReference type="AlphaFoldDB" id="T1F260"/>
<dbReference type="GO" id="GO:2001235">
    <property type="term" value="P:positive regulation of apoptotic signaling pathway"/>
    <property type="evidence" value="ECO:0000318"/>
    <property type="project" value="GO_Central"/>
</dbReference>
<reference evidence="3" key="3">
    <citation type="submission" date="2015-06" db="UniProtKB">
        <authorList>
            <consortium name="EnsemblMetazoa"/>
        </authorList>
    </citation>
    <scope>IDENTIFICATION</scope>
</reference>
<feature type="domain" description="CARD" evidence="1">
    <location>
        <begin position="1"/>
        <end position="91"/>
    </location>
</feature>
<dbReference type="EnsemblMetazoa" id="HelroT169612">
    <property type="protein sequence ID" value="HelroP169612"/>
    <property type="gene ID" value="HelroG169612"/>
</dbReference>
<name>T1F260_HELRO</name>
<dbReference type="GO" id="GO:0002020">
    <property type="term" value="F:protease binding"/>
    <property type="evidence" value="ECO:0007669"/>
    <property type="project" value="InterPro"/>
</dbReference>
<dbReference type="RefSeq" id="XP_009013698.1">
    <property type="nucleotide sequence ID" value="XM_009015450.1"/>
</dbReference>
<gene>
    <name evidence="3" type="primary">20202910</name>
    <name evidence="2" type="ORF">HELRODRAFT_169612</name>
</gene>
<dbReference type="CTD" id="20202910"/>
<proteinExistence type="predicted"/>
<dbReference type="PANTHER" id="PTHR15034">
    <property type="entry name" value="DEATH DOMAIN-CONTAINING PROTEIN CRADD"/>
    <property type="match status" value="1"/>
</dbReference>
<dbReference type="PROSITE" id="PS50209">
    <property type="entry name" value="CARD"/>
    <property type="match status" value="1"/>
</dbReference>
<reference evidence="4" key="1">
    <citation type="submission" date="2012-12" db="EMBL/GenBank/DDBJ databases">
        <authorList>
            <person name="Hellsten U."/>
            <person name="Grimwood J."/>
            <person name="Chapman J.A."/>
            <person name="Shapiro H."/>
            <person name="Aerts A."/>
            <person name="Otillar R.P."/>
            <person name="Terry A.Y."/>
            <person name="Boore J.L."/>
            <person name="Simakov O."/>
            <person name="Marletaz F."/>
            <person name="Cho S.-J."/>
            <person name="Edsinger-Gonzales E."/>
            <person name="Havlak P."/>
            <person name="Kuo D.-H."/>
            <person name="Larsson T."/>
            <person name="Lv J."/>
            <person name="Arendt D."/>
            <person name="Savage R."/>
            <person name="Osoegawa K."/>
            <person name="de Jong P."/>
            <person name="Lindberg D.R."/>
            <person name="Seaver E.C."/>
            <person name="Weisblat D.A."/>
            <person name="Putnam N.H."/>
            <person name="Grigoriev I.V."/>
            <person name="Rokhsar D.S."/>
        </authorList>
    </citation>
    <scope>NUCLEOTIDE SEQUENCE</scope>
</reference>
<dbReference type="SUPFAM" id="SSF47986">
    <property type="entry name" value="DEATH domain"/>
    <property type="match status" value="1"/>
</dbReference>
<dbReference type="CDD" id="cd01671">
    <property type="entry name" value="CARD"/>
    <property type="match status" value="1"/>
</dbReference>
<dbReference type="Pfam" id="PF00619">
    <property type="entry name" value="CARD"/>
    <property type="match status" value="1"/>
</dbReference>
<evidence type="ECO:0000313" key="2">
    <source>
        <dbReference type="EMBL" id="ESO07909.1"/>
    </source>
</evidence>
<dbReference type="OMA" id="NAKRCAF"/>